<dbReference type="SUPFAM" id="SSF57667">
    <property type="entry name" value="beta-beta-alpha zinc fingers"/>
    <property type="match status" value="6"/>
</dbReference>
<dbReference type="GO" id="GO:0005634">
    <property type="term" value="C:nucleus"/>
    <property type="evidence" value="ECO:0007669"/>
    <property type="project" value="UniProtKB-SubCell"/>
</dbReference>
<keyword evidence="18" id="KW-1185">Reference proteome</keyword>
<evidence type="ECO:0000313" key="17">
    <source>
        <dbReference type="EMBL" id="CAI5768605.1"/>
    </source>
</evidence>
<dbReference type="PANTHER" id="PTHR19818:SF162">
    <property type="entry name" value="GASTRULA ZINC FINGER PROTEIN XLCGF57.1-RELATED"/>
    <property type="match status" value="1"/>
</dbReference>
<sequence>MSEDPSDHVLKVEEAELAGPELAGRGSHAAGSKGCWENTWQKALGEEDPLSSDAQCRRFRHFRYQEAEEPRKVCSRLHHLCCQWLKPERYTKAQMLDLVILEQFLAVLPPEMENWVRECGAETSSQAVALAEGFLLSRAEEKKQEEQQGLFEGVAADVPEAKEAPLMLERSSLCAEATTQHTDQGLVTLEEVAVCFTEEEWELLDPSQRTLHREVMEENGGIVAFLGDERARCKEKEQQGRKPEGKPETRREKSSSSQRGDVAEIPVGEEMEDGKESGQCSLCEDSFICPASDAGEKLFECINCSKSFSKSSYLRKHLRIHTGQKPYKCAECGKSFSQRTDLKRHQWIHKVEKPYKCLECEKSFTQKRSLSTHQMNHRGEKPFKCPECGKNFAQKNYLTIHQLTHREEKPYRCLECGKSFGQLKDLNRHRRVHFGEKPYKCLACGQGFWYEGHLKNHLRIHTGEKPYTCLECGKSFIRKTDLNRHQRSHTGAKPYPCLECGKNFTEKKNLSLHQMKHRGQKPFKCPECGKSFTQKNYLTVHQLTHRGETPYKCSECGKSFTRNTSLSCHQRIHTGEKPYECLECGKRFAWRKSLSCHQTIHTGETVEMSGDLYSEQKPGHVSDQLQMAKPYQYPDCSMSCEDAGEEKMSVSIFLCQ</sequence>
<dbReference type="Gene3D" id="1.10.4020.10">
    <property type="entry name" value="DNA breaking-rejoining enzymes"/>
    <property type="match status" value="1"/>
</dbReference>
<name>A0AA35JYY6_9SAUR</name>
<evidence type="ECO:0000259" key="15">
    <source>
        <dbReference type="PROSITE" id="PS50804"/>
    </source>
</evidence>
<dbReference type="PROSITE" id="PS50804">
    <property type="entry name" value="SCAN_BOX"/>
    <property type="match status" value="1"/>
</dbReference>
<dbReference type="PROSITE" id="PS50157">
    <property type="entry name" value="ZINC_FINGER_C2H2_2"/>
    <property type="match status" value="11"/>
</dbReference>
<evidence type="ECO:0000256" key="2">
    <source>
        <dbReference type="ARBA" id="ARBA00006991"/>
    </source>
</evidence>
<dbReference type="GO" id="GO:0000981">
    <property type="term" value="F:DNA-binding transcription factor activity, RNA polymerase II-specific"/>
    <property type="evidence" value="ECO:0007669"/>
    <property type="project" value="TreeGrafter"/>
</dbReference>
<dbReference type="GO" id="GO:0000978">
    <property type="term" value="F:RNA polymerase II cis-regulatory region sequence-specific DNA binding"/>
    <property type="evidence" value="ECO:0007669"/>
    <property type="project" value="TreeGrafter"/>
</dbReference>
<dbReference type="InterPro" id="IPR036236">
    <property type="entry name" value="Znf_C2H2_sf"/>
</dbReference>
<feature type="region of interest" description="Disordered" evidence="13">
    <location>
        <begin position="234"/>
        <end position="274"/>
    </location>
</feature>
<feature type="domain" description="C2H2-type" evidence="14">
    <location>
        <begin position="439"/>
        <end position="466"/>
    </location>
</feature>
<evidence type="ECO:0000259" key="16">
    <source>
        <dbReference type="PROSITE" id="PS50805"/>
    </source>
</evidence>
<feature type="domain" description="C2H2-type" evidence="14">
    <location>
        <begin position="383"/>
        <end position="410"/>
    </location>
</feature>
<dbReference type="Pfam" id="PF00096">
    <property type="entry name" value="zf-C2H2"/>
    <property type="match status" value="9"/>
</dbReference>
<proteinExistence type="inferred from homology"/>
<dbReference type="SUPFAM" id="SSF109640">
    <property type="entry name" value="KRAB domain (Kruppel-associated box)"/>
    <property type="match status" value="1"/>
</dbReference>
<dbReference type="PROSITE" id="PS50805">
    <property type="entry name" value="KRAB"/>
    <property type="match status" value="1"/>
</dbReference>
<evidence type="ECO:0000256" key="13">
    <source>
        <dbReference type="SAM" id="MobiDB-lite"/>
    </source>
</evidence>
<feature type="domain" description="C2H2-type" evidence="14">
    <location>
        <begin position="299"/>
        <end position="326"/>
    </location>
</feature>
<evidence type="ECO:0000256" key="4">
    <source>
        <dbReference type="ARBA" id="ARBA00022723"/>
    </source>
</evidence>
<dbReference type="SUPFAM" id="SSF47353">
    <property type="entry name" value="Retrovirus capsid dimerization domain-like"/>
    <property type="match status" value="1"/>
</dbReference>
<feature type="domain" description="C2H2-type" evidence="14">
    <location>
        <begin position="523"/>
        <end position="550"/>
    </location>
</feature>
<feature type="domain" description="C2H2-type" evidence="14">
    <location>
        <begin position="467"/>
        <end position="494"/>
    </location>
</feature>
<comment type="similarity">
    <text evidence="2">Belongs to the krueppel C2H2-type zinc-finger protein family.</text>
</comment>
<dbReference type="SMART" id="SM00349">
    <property type="entry name" value="KRAB"/>
    <property type="match status" value="1"/>
</dbReference>
<keyword evidence="10" id="KW-0804">Transcription</keyword>
<dbReference type="SMART" id="SM00431">
    <property type="entry name" value="SCAN"/>
    <property type="match status" value="1"/>
</dbReference>
<organism evidence="17 18">
    <name type="scientific">Podarcis lilfordi</name>
    <name type="common">Lilford's wall lizard</name>
    <dbReference type="NCBI Taxonomy" id="74358"/>
    <lineage>
        <taxon>Eukaryota</taxon>
        <taxon>Metazoa</taxon>
        <taxon>Chordata</taxon>
        <taxon>Craniata</taxon>
        <taxon>Vertebrata</taxon>
        <taxon>Euteleostomi</taxon>
        <taxon>Lepidosauria</taxon>
        <taxon>Squamata</taxon>
        <taxon>Bifurcata</taxon>
        <taxon>Unidentata</taxon>
        <taxon>Episquamata</taxon>
        <taxon>Laterata</taxon>
        <taxon>Lacertibaenia</taxon>
        <taxon>Lacertidae</taxon>
        <taxon>Podarcis</taxon>
    </lineage>
</organism>
<keyword evidence="6 12" id="KW-0863">Zinc-finger</keyword>
<dbReference type="GO" id="GO:0045944">
    <property type="term" value="P:positive regulation of transcription by RNA polymerase II"/>
    <property type="evidence" value="ECO:0007669"/>
    <property type="project" value="UniProtKB-ARBA"/>
</dbReference>
<keyword evidence="5" id="KW-0677">Repeat</keyword>
<dbReference type="InterPro" id="IPR036051">
    <property type="entry name" value="KRAB_dom_sf"/>
</dbReference>
<evidence type="ECO:0000313" key="18">
    <source>
        <dbReference type="Proteomes" id="UP001178461"/>
    </source>
</evidence>
<dbReference type="InterPro" id="IPR013087">
    <property type="entry name" value="Znf_C2H2_type"/>
</dbReference>
<dbReference type="Gene3D" id="3.30.160.60">
    <property type="entry name" value="Classic Zinc Finger"/>
    <property type="match status" value="11"/>
</dbReference>
<gene>
    <name evidence="17" type="ORF">PODLI_1B039135</name>
</gene>
<dbReference type="Gene3D" id="6.10.140.140">
    <property type="match status" value="1"/>
</dbReference>
<reference evidence="17" key="1">
    <citation type="submission" date="2022-12" db="EMBL/GenBank/DDBJ databases">
        <authorList>
            <person name="Alioto T."/>
            <person name="Alioto T."/>
            <person name="Gomez Garrido J."/>
        </authorList>
    </citation>
    <scope>NUCLEOTIDE SEQUENCE</scope>
</reference>
<feature type="domain" description="C2H2-type" evidence="14">
    <location>
        <begin position="579"/>
        <end position="606"/>
    </location>
</feature>
<dbReference type="AlphaFoldDB" id="A0AA35JYY6"/>
<keyword evidence="11" id="KW-0539">Nucleus</keyword>
<feature type="domain" description="C2H2-type" evidence="14">
    <location>
        <begin position="327"/>
        <end position="354"/>
    </location>
</feature>
<evidence type="ECO:0000256" key="9">
    <source>
        <dbReference type="ARBA" id="ARBA00023125"/>
    </source>
</evidence>
<feature type="compositionally biased region" description="Basic and acidic residues" evidence="13">
    <location>
        <begin position="234"/>
        <end position="254"/>
    </location>
</feature>
<feature type="domain" description="C2H2-type" evidence="14">
    <location>
        <begin position="495"/>
        <end position="522"/>
    </location>
</feature>
<dbReference type="CDD" id="cd07765">
    <property type="entry name" value="KRAB_A-box"/>
    <property type="match status" value="1"/>
</dbReference>
<dbReference type="SMART" id="SM00355">
    <property type="entry name" value="ZnF_C2H2"/>
    <property type="match status" value="11"/>
</dbReference>
<keyword evidence="9" id="KW-0238">DNA-binding</keyword>
<dbReference type="Proteomes" id="UP001178461">
    <property type="component" value="Chromosome 2"/>
</dbReference>
<keyword evidence="4" id="KW-0479">Metal-binding</keyword>
<dbReference type="PANTHER" id="PTHR19818">
    <property type="entry name" value="ZINC FINGER PROTEIN ZIC AND GLI"/>
    <property type="match status" value="1"/>
</dbReference>
<protein>
    <submittedName>
        <fullName evidence="17">Zinc finger protein OZF-like</fullName>
    </submittedName>
</protein>
<dbReference type="PROSITE" id="PS00028">
    <property type="entry name" value="ZINC_FINGER_C2H2_1"/>
    <property type="match status" value="11"/>
</dbReference>
<dbReference type="InterPro" id="IPR050329">
    <property type="entry name" value="GLI_C2H2-zinc-finger"/>
</dbReference>
<evidence type="ECO:0000256" key="1">
    <source>
        <dbReference type="ARBA" id="ARBA00004123"/>
    </source>
</evidence>
<keyword evidence="8" id="KW-0805">Transcription regulation</keyword>
<evidence type="ECO:0000256" key="3">
    <source>
        <dbReference type="ARBA" id="ARBA00022553"/>
    </source>
</evidence>
<feature type="domain" description="C2H2-type" evidence="14">
    <location>
        <begin position="411"/>
        <end position="438"/>
    </location>
</feature>
<evidence type="ECO:0000256" key="8">
    <source>
        <dbReference type="ARBA" id="ARBA00023015"/>
    </source>
</evidence>
<dbReference type="FunFam" id="3.30.160.60:FF:000540">
    <property type="entry name" value="zinc finger protein 263 isoform X1"/>
    <property type="match status" value="1"/>
</dbReference>
<evidence type="ECO:0000259" key="14">
    <source>
        <dbReference type="PROSITE" id="PS50157"/>
    </source>
</evidence>
<dbReference type="FunFam" id="3.30.160.60:FF:002343">
    <property type="entry name" value="Zinc finger protein 33A"/>
    <property type="match status" value="4"/>
</dbReference>
<dbReference type="FunFam" id="1.10.4020.10:FF:000005">
    <property type="entry name" value="Uncharacterized protein"/>
    <property type="match status" value="1"/>
</dbReference>
<keyword evidence="7" id="KW-0862">Zinc</keyword>
<feature type="domain" description="C2H2-type" evidence="14">
    <location>
        <begin position="551"/>
        <end position="578"/>
    </location>
</feature>
<dbReference type="Pfam" id="PF01352">
    <property type="entry name" value="KRAB"/>
    <property type="match status" value="1"/>
</dbReference>
<evidence type="ECO:0000256" key="12">
    <source>
        <dbReference type="PROSITE-ProRule" id="PRU00042"/>
    </source>
</evidence>
<comment type="subcellular location">
    <subcellularLocation>
        <location evidence="1">Nucleus</location>
    </subcellularLocation>
</comment>
<evidence type="ECO:0000256" key="5">
    <source>
        <dbReference type="ARBA" id="ARBA00022737"/>
    </source>
</evidence>
<dbReference type="InterPro" id="IPR003309">
    <property type="entry name" value="SCAN_dom"/>
</dbReference>
<accession>A0AA35JYY6</accession>
<feature type="domain" description="C2H2-type" evidence="14">
    <location>
        <begin position="355"/>
        <end position="382"/>
    </location>
</feature>
<feature type="domain" description="KRAB" evidence="16">
    <location>
        <begin position="187"/>
        <end position="261"/>
    </location>
</feature>
<dbReference type="FunFam" id="3.30.160.60:FF:001808">
    <property type="entry name" value="Uncharacterized protein"/>
    <property type="match status" value="1"/>
</dbReference>
<dbReference type="CDD" id="cd07936">
    <property type="entry name" value="SCAN"/>
    <property type="match status" value="1"/>
</dbReference>
<dbReference type="InterPro" id="IPR001909">
    <property type="entry name" value="KRAB"/>
</dbReference>
<dbReference type="Pfam" id="PF02023">
    <property type="entry name" value="SCAN"/>
    <property type="match status" value="1"/>
</dbReference>
<dbReference type="FunFam" id="3.30.160.60:FF:001430">
    <property type="entry name" value="Uncharacterized protein"/>
    <property type="match status" value="1"/>
</dbReference>
<feature type="domain" description="SCAN box" evidence="15">
    <location>
        <begin position="57"/>
        <end position="134"/>
    </location>
</feature>
<evidence type="ECO:0000256" key="7">
    <source>
        <dbReference type="ARBA" id="ARBA00022833"/>
    </source>
</evidence>
<dbReference type="InterPro" id="IPR038269">
    <property type="entry name" value="SCAN_sf"/>
</dbReference>
<evidence type="ECO:0000256" key="11">
    <source>
        <dbReference type="ARBA" id="ARBA00023242"/>
    </source>
</evidence>
<dbReference type="FunFam" id="3.30.160.60:FF:000213">
    <property type="entry name" value="Zinc finger protein 624"/>
    <property type="match status" value="1"/>
</dbReference>
<keyword evidence="3" id="KW-0597">Phosphoprotein</keyword>
<dbReference type="GO" id="GO:0008270">
    <property type="term" value="F:zinc ion binding"/>
    <property type="evidence" value="ECO:0007669"/>
    <property type="project" value="UniProtKB-KW"/>
</dbReference>
<dbReference type="EMBL" id="OX395127">
    <property type="protein sequence ID" value="CAI5768605.1"/>
    <property type="molecule type" value="Genomic_DNA"/>
</dbReference>
<evidence type="ECO:0000256" key="10">
    <source>
        <dbReference type="ARBA" id="ARBA00023163"/>
    </source>
</evidence>
<evidence type="ECO:0000256" key="6">
    <source>
        <dbReference type="ARBA" id="ARBA00022771"/>
    </source>
</evidence>
<dbReference type="FunFam" id="3.30.160.60:FF:000624">
    <property type="entry name" value="zinc finger protein 697"/>
    <property type="match status" value="3"/>
</dbReference>